<dbReference type="Proteomes" id="UP000800200">
    <property type="component" value="Unassembled WGS sequence"/>
</dbReference>
<dbReference type="GO" id="GO:0005543">
    <property type="term" value="F:phospholipid binding"/>
    <property type="evidence" value="ECO:0007669"/>
    <property type="project" value="TreeGrafter"/>
</dbReference>
<evidence type="ECO:0000256" key="7">
    <source>
        <dbReference type="ARBA" id="ARBA00023132"/>
    </source>
</evidence>
<dbReference type="PANTHER" id="PTHR12960:SF0">
    <property type="entry name" value="MRNA EXPORT FACTOR GLE1"/>
    <property type="match status" value="1"/>
</dbReference>
<keyword evidence="13" id="KW-1185">Reference proteome</keyword>
<evidence type="ECO:0000256" key="10">
    <source>
        <dbReference type="ARBA" id="ARBA00029983"/>
    </source>
</evidence>
<dbReference type="GO" id="GO:0031369">
    <property type="term" value="F:translation initiation factor binding"/>
    <property type="evidence" value="ECO:0007669"/>
    <property type="project" value="TreeGrafter"/>
</dbReference>
<comment type="similarity">
    <text evidence="2">Belongs to the GLE1 family.</text>
</comment>
<evidence type="ECO:0000313" key="13">
    <source>
        <dbReference type="Proteomes" id="UP000800200"/>
    </source>
</evidence>
<evidence type="ECO:0000313" key="12">
    <source>
        <dbReference type="EMBL" id="KAF2189612.1"/>
    </source>
</evidence>
<dbReference type="AlphaFoldDB" id="A0A6A6EFK4"/>
<organism evidence="12 13">
    <name type="scientific">Zopfia rhizophila CBS 207.26</name>
    <dbReference type="NCBI Taxonomy" id="1314779"/>
    <lineage>
        <taxon>Eukaryota</taxon>
        <taxon>Fungi</taxon>
        <taxon>Dikarya</taxon>
        <taxon>Ascomycota</taxon>
        <taxon>Pezizomycotina</taxon>
        <taxon>Dothideomycetes</taxon>
        <taxon>Dothideomycetes incertae sedis</taxon>
        <taxon>Zopfiaceae</taxon>
        <taxon>Zopfia</taxon>
    </lineage>
</organism>
<dbReference type="OrthoDB" id="420884at2759"/>
<dbReference type="GO" id="GO:0000822">
    <property type="term" value="F:inositol hexakisphosphate binding"/>
    <property type="evidence" value="ECO:0007669"/>
    <property type="project" value="TreeGrafter"/>
</dbReference>
<evidence type="ECO:0000256" key="9">
    <source>
        <dbReference type="ARBA" id="ARBA00026227"/>
    </source>
</evidence>
<dbReference type="InterPro" id="IPR038506">
    <property type="entry name" value="GLE1-like_sf"/>
</dbReference>
<dbReference type="EMBL" id="ML994620">
    <property type="protein sequence ID" value="KAF2189612.1"/>
    <property type="molecule type" value="Genomic_DNA"/>
</dbReference>
<reference evidence="12" key="1">
    <citation type="journal article" date="2020" name="Stud. Mycol.">
        <title>101 Dothideomycetes genomes: a test case for predicting lifestyles and emergence of pathogens.</title>
        <authorList>
            <person name="Haridas S."/>
            <person name="Albert R."/>
            <person name="Binder M."/>
            <person name="Bloem J."/>
            <person name="Labutti K."/>
            <person name="Salamov A."/>
            <person name="Andreopoulos B."/>
            <person name="Baker S."/>
            <person name="Barry K."/>
            <person name="Bills G."/>
            <person name="Bluhm B."/>
            <person name="Cannon C."/>
            <person name="Castanera R."/>
            <person name="Culley D."/>
            <person name="Daum C."/>
            <person name="Ezra D."/>
            <person name="Gonzalez J."/>
            <person name="Henrissat B."/>
            <person name="Kuo A."/>
            <person name="Liang C."/>
            <person name="Lipzen A."/>
            <person name="Lutzoni F."/>
            <person name="Magnuson J."/>
            <person name="Mondo S."/>
            <person name="Nolan M."/>
            <person name="Ohm R."/>
            <person name="Pangilinan J."/>
            <person name="Park H.-J."/>
            <person name="Ramirez L."/>
            <person name="Alfaro M."/>
            <person name="Sun H."/>
            <person name="Tritt A."/>
            <person name="Yoshinaga Y."/>
            <person name="Zwiers L.-H."/>
            <person name="Turgeon B."/>
            <person name="Goodwin S."/>
            <person name="Spatafora J."/>
            <person name="Crous P."/>
            <person name="Grigoriev I."/>
        </authorList>
    </citation>
    <scope>NUCLEOTIDE SEQUENCE</scope>
    <source>
        <strain evidence="12">CBS 207.26</strain>
    </source>
</reference>
<dbReference type="PANTHER" id="PTHR12960">
    <property type="entry name" value="GLE-1-RELATED"/>
    <property type="match status" value="1"/>
</dbReference>
<dbReference type="GO" id="GO:0016973">
    <property type="term" value="P:poly(A)+ mRNA export from nucleus"/>
    <property type="evidence" value="ECO:0007669"/>
    <property type="project" value="InterPro"/>
</dbReference>
<evidence type="ECO:0000256" key="6">
    <source>
        <dbReference type="ARBA" id="ARBA00023010"/>
    </source>
</evidence>
<evidence type="ECO:0000256" key="1">
    <source>
        <dbReference type="ARBA" id="ARBA00004567"/>
    </source>
</evidence>
<evidence type="ECO:0000256" key="11">
    <source>
        <dbReference type="SAM" id="MobiDB-lite"/>
    </source>
</evidence>
<feature type="compositionally biased region" description="Polar residues" evidence="11">
    <location>
        <begin position="231"/>
        <end position="266"/>
    </location>
</feature>
<dbReference type="GO" id="GO:0044614">
    <property type="term" value="C:nuclear pore cytoplasmic filaments"/>
    <property type="evidence" value="ECO:0007669"/>
    <property type="project" value="TreeGrafter"/>
</dbReference>
<evidence type="ECO:0000256" key="4">
    <source>
        <dbReference type="ARBA" id="ARBA00022816"/>
    </source>
</evidence>
<feature type="region of interest" description="Disordered" evidence="11">
    <location>
        <begin position="24"/>
        <end position="68"/>
    </location>
</feature>
<evidence type="ECO:0000256" key="5">
    <source>
        <dbReference type="ARBA" id="ARBA00022927"/>
    </source>
</evidence>
<feature type="region of interest" description="Disordered" evidence="11">
    <location>
        <begin position="156"/>
        <end position="275"/>
    </location>
</feature>
<keyword evidence="5" id="KW-0653">Protein transport</keyword>
<keyword evidence="7" id="KW-0906">Nuclear pore complex</keyword>
<dbReference type="GO" id="GO:0005737">
    <property type="term" value="C:cytoplasm"/>
    <property type="evidence" value="ECO:0007669"/>
    <property type="project" value="TreeGrafter"/>
</dbReference>
<evidence type="ECO:0000256" key="2">
    <source>
        <dbReference type="ARBA" id="ARBA00011056"/>
    </source>
</evidence>
<name>A0A6A6EFK4_9PEZI</name>
<evidence type="ECO:0000256" key="8">
    <source>
        <dbReference type="ARBA" id="ARBA00023242"/>
    </source>
</evidence>
<feature type="compositionally biased region" description="Basic and acidic residues" evidence="11">
    <location>
        <begin position="45"/>
        <end position="65"/>
    </location>
</feature>
<protein>
    <recommendedName>
        <fullName evidence="9">mRNA export factor GLE1</fullName>
    </recommendedName>
    <alternativeName>
        <fullName evidence="10">Nucleoporin GLE1</fullName>
    </alternativeName>
</protein>
<sequence>MMPANSGASSASMHTTSSFGSSWIDGSLSRHSPSRNGVVTPAQDGARRSIDRSEERKHRSRRETIDMDAFESPSRQIVLEFSQMLIKSDRDFNERLDLAAAEHAKVHNEQLSKAALEHERVRERAERERQRILLEQEQLRLKQEEEQRREIERLQREVEQEKTKQEAEARQRSLEAKRREAEAARQKSEQERQIHEADAKLKAQREQQEAARRRKAEQEEADRKAKETTEKAQSQTTLQSARTPQISSAPVSTPTPAASTAVNQPTPAEASSPDREELHAKYLELHQRMKNFRKSFIAEAKQFPAIAKLPGEGRREMRLRLGQITADRAASKTTIARIRRTLDEAKMINGPTVDLRPWIVSQPLPALSDAEAQYPSLLLFILLNFVKMVVKQFDQEAANEDGKIIQEIGLIAASILADPKYMWNDVPLVDLLLAKYHRACPILFGIHGSTSTADGQARLGWLANAAPTANAYNQRMRGLGSGYASLSLRAFASNRPAIPMSEYWRAVASICNTPSQHLYSGHFMVLKGLVGDYAAKFIGFYGAPAKALLRKAVIELPSRAPTRAADAANLLRVLPDVWKTTLHLSLE</sequence>
<keyword evidence="3" id="KW-0813">Transport</keyword>
<comment type="subcellular location">
    <subcellularLocation>
        <location evidence="1">Nucleus</location>
        <location evidence="1">Nuclear pore complex</location>
    </subcellularLocation>
</comment>
<keyword evidence="4" id="KW-0509">mRNA transport</keyword>
<dbReference type="Pfam" id="PF07817">
    <property type="entry name" value="GLE1"/>
    <property type="match status" value="1"/>
</dbReference>
<evidence type="ECO:0000256" key="3">
    <source>
        <dbReference type="ARBA" id="ARBA00022448"/>
    </source>
</evidence>
<feature type="compositionally biased region" description="Basic and acidic residues" evidence="11">
    <location>
        <begin position="156"/>
        <end position="230"/>
    </location>
</feature>
<keyword evidence="8" id="KW-0539">Nucleus</keyword>
<accession>A0A6A6EFK4</accession>
<keyword evidence="6" id="KW-0811">Translocation</keyword>
<dbReference type="InterPro" id="IPR012476">
    <property type="entry name" value="GLE1"/>
</dbReference>
<proteinExistence type="inferred from homology"/>
<gene>
    <name evidence="12" type="ORF">K469DRAFT_44087</name>
</gene>
<dbReference type="Gene3D" id="1.25.40.510">
    <property type="entry name" value="GLE1-like"/>
    <property type="match status" value="1"/>
</dbReference>
<dbReference type="GO" id="GO:0015031">
    <property type="term" value="P:protein transport"/>
    <property type="evidence" value="ECO:0007669"/>
    <property type="project" value="UniProtKB-KW"/>
</dbReference>